<sequence>MLDAQWNGLRIAVLLPCYNEGATILSVVTGFRAALPGARIYVYDNNSTDDTAMRAALAGATVMREPRQGKGHVVRRMFADVEADLYLICDGDGTYRPEDAPELLRRLLGDGADMVVGTRRGVREDAGRQGHAFGNRLFNRLYRGLFGADFTDIFSGYRAFSRRFVKSFPAVSAGFEIETEMSVHASQLKLPVCEIPLDYGRRPEGSTSKLSTWRDGARILWMFAMLMKETRPFTFFAGLAAAMFSAALVLAIPVLVHYAETGLVPRLPSWMLALALTLTSCLMLTAGLILDSLARARAEQLRLHYMQLPAPARLIELAQGAADEASPGTIVAIGKPGAPIDKADVA</sequence>
<comment type="caution">
    <text evidence="3">The sequence shown here is derived from an EMBL/GenBank/DDBJ whole genome shotgun (WGS) entry which is preliminary data.</text>
</comment>
<reference evidence="3 4" key="1">
    <citation type="submission" date="2016-09" db="EMBL/GenBank/DDBJ databases">
        <title>Rhizobium sp. nov., a novel species isolated from the rice rhizosphere.</title>
        <authorList>
            <person name="Zhao J."/>
            <person name="Zhang X."/>
        </authorList>
    </citation>
    <scope>NUCLEOTIDE SEQUENCE [LARGE SCALE GENOMIC DNA]</scope>
    <source>
        <strain evidence="3 4">1.7048</strain>
    </source>
</reference>
<dbReference type="SUPFAM" id="SSF53448">
    <property type="entry name" value="Nucleotide-diphospho-sugar transferases"/>
    <property type="match status" value="1"/>
</dbReference>
<organism evidence="3 4">
    <name type="scientific">Xaviernesmea oryzae</name>
    <dbReference type="NCBI Taxonomy" id="464029"/>
    <lineage>
        <taxon>Bacteria</taxon>
        <taxon>Pseudomonadati</taxon>
        <taxon>Pseudomonadota</taxon>
        <taxon>Alphaproteobacteria</taxon>
        <taxon>Hyphomicrobiales</taxon>
        <taxon>Rhizobiaceae</taxon>
        <taxon>Rhizobium/Agrobacterium group</taxon>
        <taxon>Xaviernesmea</taxon>
    </lineage>
</organism>
<dbReference type="Pfam" id="PF00535">
    <property type="entry name" value="Glycos_transf_2"/>
    <property type="match status" value="1"/>
</dbReference>
<evidence type="ECO:0000259" key="2">
    <source>
        <dbReference type="Pfam" id="PF00535"/>
    </source>
</evidence>
<dbReference type="Gene3D" id="3.90.550.10">
    <property type="entry name" value="Spore Coat Polysaccharide Biosynthesis Protein SpsA, Chain A"/>
    <property type="match status" value="1"/>
</dbReference>
<proteinExistence type="predicted"/>
<dbReference type="InterPro" id="IPR050256">
    <property type="entry name" value="Glycosyltransferase_2"/>
</dbReference>
<feature type="transmembrane region" description="Helical" evidence="1">
    <location>
        <begin position="233"/>
        <end position="258"/>
    </location>
</feature>
<protein>
    <submittedName>
        <fullName evidence="3">Glycosyl transferase</fullName>
    </submittedName>
</protein>
<dbReference type="InterPro" id="IPR029044">
    <property type="entry name" value="Nucleotide-diphossugar_trans"/>
</dbReference>
<dbReference type="EMBL" id="MKIP01000052">
    <property type="protein sequence ID" value="OLP59389.1"/>
    <property type="molecule type" value="Genomic_DNA"/>
</dbReference>
<keyword evidence="4" id="KW-1185">Reference proteome</keyword>
<dbReference type="PANTHER" id="PTHR48090">
    <property type="entry name" value="UNDECAPRENYL-PHOSPHATE 4-DEOXY-4-FORMAMIDO-L-ARABINOSE TRANSFERASE-RELATED"/>
    <property type="match status" value="1"/>
</dbReference>
<accession>A0A1Q9AVC8</accession>
<feature type="domain" description="Glycosyltransferase 2-like" evidence="2">
    <location>
        <begin position="13"/>
        <end position="166"/>
    </location>
</feature>
<dbReference type="PANTHER" id="PTHR48090:SF7">
    <property type="entry name" value="RFBJ PROTEIN"/>
    <property type="match status" value="1"/>
</dbReference>
<dbReference type="RefSeq" id="WP_075628221.1">
    <property type="nucleotide sequence ID" value="NZ_FOAM01000010.1"/>
</dbReference>
<name>A0A1Q9AVC8_9HYPH</name>
<feature type="transmembrane region" description="Helical" evidence="1">
    <location>
        <begin position="270"/>
        <end position="290"/>
    </location>
</feature>
<dbReference type="GO" id="GO:0016740">
    <property type="term" value="F:transferase activity"/>
    <property type="evidence" value="ECO:0007669"/>
    <property type="project" value="UniProtKB-KW"/>
</dbReference>
<evidence type="ECO:0000256" key="1">
    <source>
        <dbReference type="SAM" id="Phobius"/>
    </source>
</evidence>
<evidence type="ECO:0000313" key="3">
    <source>
        <dbReference type="EMBL" id="OLP59389.1"/>
    </source>
</evidence>
<keyword evidence="1" id="KW-0472">Membrane</keyword>
<dbReference type="Proteomes" id="UP000186364">
    <property type="component" value="Unassembled WGS sequence"/>
</dbReference>
<keyword evidence="3" id="KW-0808">Transferase</keyword>
<dbReference type="InterPro" id="IPR001173">
    <property type="entry name" value="Glyco_trans_2-like"/>
</dbReference>
<dbReference type="AlphaFoldDB" id="A0A1Q9AVC8"/>
<dbReference type="CDD" id="cd04179">
    <property type="entry name" value="DPM_DPG-synthase_like"/>
    <property type="match status" value="1"/>
</dbReference>
<gene>
    <name evidence="3" type="ORF">BJF93_11720</name>
</gene>
<evidence type="ECO:0000313" key="4">
    <source>
        <dbReference type="Proteomes" id="UP000186364"/>
    </source>
</evidence>
<keyword evidence="1" id="KW-1133">Transmembrane helix</keyword>
<dbReference type="OrthoDB" id="3177103at2"/>
<keyword evidence="1" id="KW-0812">Transmembrane</keyword>